<gene>
    <name evidence="2" type="ORF">EV675_0042</name>
</gene>
<evidence type="ECO:0000259" key="1">
    <source>
        <dbReference type="Pfam" id="PF01425"/>
    </source>
</evidence>
<name>A0A4Q7NHV9_9BURK</name>
<comment type="caution">
    <text evidence="2">The sequence shown here is derived from an EMBL/GenBank/DDBJ whole genome shotgun (WGS) entry which is preliminary data.</text>
</comment>
<sequence length="465" mass="47988">MSTIHPDGHPWRPGASESAALLRAGRLASVELVESALERIGADNAALNAIVAQVDAESLLAQARAADRRYAAGNPGGALDGIPLTVKDNLWVRGLPATWGVEALAAFVPDHDEPVVARVREAGAIILGKTNVPPMALAATTGNGVYGPTRNPLDPAMTPGGSSGGAGAALASGMGALALATDAGGSIRRPAAYTGTVGFKPSAGAVLSSSGFPRTSLDFQVVGPMARSVEDCALLAAAIAVDGSRLSGAGQAARPESWLRARAQARRARIVAIVPPGQGQEPVVTAALNECVERMARAGHRVVWQPMPYSVAQVDAFWLELIPHGVRAAIDELGLDESALPAALRDLARRSSGPSAVDVYRTTARLLDWRQRTRALWAEADVVLSPASPCLAWPLDAPYPATIDGLEASPRAGALYATFANAAGAPSISVPVPWHAGIGMQLTGAPGDDAQLLAWAWECEQAMLA</sequence>
<dbReference type="PROSITE" id="PS00571">
    <property type="entry name" value="AMIDASES"/>
    <property type="match status" value="1"/>
</dbReference>
<dbReference type="EMBL" id="SGXC01000001">
    <property type="protein sequence ID" value="RZS84040.1"/>
    <property type="molecule type" value="Genomic_DNA"/>
</dbReference>
<keyword evidence="2" id="KW-0808">Transferase</keyword>
<dbReference type="Gene3D" id="3.90.1300.10">
    <property type="entry name" value="Amidase signature (AS) domain"/>
    <property type="match status" value="1"/>
</dbReference>
<organism evidence="2 3">
    <name type="scientific">Pigmentiphaga kullae</name>
    <dbReference type="NCBI Taxonomy" id="151784"/>
    <lineage>
        <taxon>Bacteria</taxon>
        <taxon>Pseudomonadati</taxon>
        <taxon>Pseudomonadota</taxon>
        <taxon>Betaproteobacteria</taxon>
        <taxon>Burkholderiales</taxon>
        <taxon>Alcaligenaceae</taxon>
        <taxon>Pigmentiphaga</taxon>
    </lineage>
</organism>
<proteinExistence type="predicted"/>
<dbReference type="SUPFAM" id="SSF75304">
    <property type="entry name" value="Amidase signature (AS) enzymes"/>
    <property type="match status" value="1"/>
</dbReference>
<dbReference type="InterPro" id="IPR020556">
    <property type="entry name" value="Amidase_CS"/>
</dbReference>
<dbReference type="InterPro" id="IPR000120">
    <property type="entry name" value="Amidase"/>
</dbReference>
<dbReference type="RefSeq" id="WP_165404342.1">
    <property type="nucleotide sequence ID" value="NZ_SGXC01000001.1"/>
</dbReference>
<accession>A0A4Q7NHV9</accession>
<keyword evidence="3" id="KW-1185">Reference proteome</keyword>
<protein>
    <submittedName>
        <fullName evidence="2">Aspartyl-tRNA(Asn)/glutamyl-tRNA(Gln) amidotransferase subunit A</fullName>
    </submittedName>
</protein>
<dbReference type="PANTHER" id="PTHR11895:SF151">
    <property type="entry name" value="GLUTAMYL-TRNA(GLN) AMIDOTRANSFERASE SUBUNIT A"/>
    <property type="match status" value="1"/>
</dbReference>
<reference evidence="2 3" key="1">
    <citation type="submission" date="2019-02" db="EMBL/GenBank/DDBJ databases">
        <title>Genomic Encyclopedia of Type Strains, Phase IV (KMG-IV): sequencing the most valuable type-strain genomes for metagenomic binning, comparative biology and taxonomic classification.</title>
        <authorList>
            <person name="Goeker M."/>
        </authorList>
    </citation>
    <scope>NUCLEOTIDE SEQUENCE [LARGE SCALE GENOMIC DNA]</scope>
    <source>
        <strain evidence="2 3">K24</strain>
    </source>
</reference>
<feature type="domain" description="Amidase" evidence="1">
    <location>
        <begin position="31"/>
        <end position="453"/>
    </location>
</feature>
<evidence type="ECO:0000313" key="3">
    <source>
        <dbReference type="Proteomes" id="UP000292445"/>
    </source>
</evidence>
<dbReference type="Proteomes" id="UP000292445">
    <property type="component" value="Unassembled WGS sequence"/>
</dbReference>
<dbReference type="AlphaFoldDB" id="A0A4Q7NHV9"/>
<dbReference type="GO" id="GO:0016740">
    <property type="term" value="F:transferase activity"/>
    <property type="evidence" value="ECO:0007669"/>
    <property type="project" value="UniProtKB-KW"/>
</dbReference>
<dbReference type="Pfam" id="PF01425">
    <property type="entry name" value="Amidase"/>
    <property type="match status" value="1"/>
</dbReference>
<dbReference type="InterPro" id="IPR023631">
    <property type="entry name" value="Amidase_dom"/>
</dbReference>
<evidence type="ECO:0000313" key="2">
    <source>
        <dbReference type="EMBL" id="RZS84040.1"/>
    </source>
</evidence>
<dbReference type="PANTHER" id="PTHR11895">
    <property type="entry name" value="TRANSAMIDASE"/>
    <property type="match status" value="1"/>
</dbReference>
<dbReference type="InterPro" id="IPR036928">
    <property type="entry name" value="AS_sf"/>
</dbReference>